<accession>A0A4Z2F4N8</accession>
<protein>
    <submittedName>
        <fullName evidence="3">Uncharacterized protein</fullName>
    </submittedName>
</protein>
<feature type="transmembrane region" description="Helical" evidence="2">
    <location>
        <begin position="64"/>
        <end position="84"/>
    </location>
</feature>
<keyword evidence="2" id="KW-0812">Transmembrane</keyword>
<gene>
    <name evidence="3" type="ORF">EYF80_053985</name>
</gene>
<keyword evidence="2" id="KW-1133">Transmembrane helix</keyword>
<reference evidence="3 4" key="1">
    <citation type="submission" date="2019-03" db="EMBL/GenBank/DDBJ databases">
        <title>First draft genome of Liparis tanakae, snailfish: a comprehensive survey of snailfish specific genes.</title>
        <authorList>
            <person name="Kim W."/>
            <person name="Song I."/>
            <person name="Jeong J.-H."/>
            <person name="Kim D."/>
            <person name="Kim S."/>
            <person name="Ryu S."/>
            <person name="Song J.Y."/>
            <person name="Lee S.K."/>
        </authorList>
    </citation>
    <scope>NUCLEOTIDE SEQUENCE [LARGE SCALE GENOMIC DNA]</scope>
    <source>
        <tissue evidence="3">Muscle</tissue>
    </source>
</reference>
<keyword evidence="4" id="KW-1185">Reference proteome</keyword>
<feature type="region of interest" description="Disordered" evidence="1">
    <location>
        <begin position="85"/>
        <end position="111"/>
    </location>
</feature>
<comment type="caution">
    <text evidence="3">The sequence shown here is derived from an EMBL/GenBank/DDBJ whole genome shotgun (WGS) entry which is preliminary data.</text>
</comment>
<dbReference type="EMBL" id="SRLO01001698">
    <property type="protein sequence ID" value="TNN35853.1"/>
    <property type="molecule type" value="Genomic_DNA"/>
</dbReference>
<proteinExistence type="predicted"/>
<evidence type="ECO:0000313" key="3">
    <source>
        <dbReference type="EMBL" id="TNN35853.1"/>
    </source>
</evidence>
<name>A0A4Z2F4N8_9TELE</name>
<organism evidence="3 4">
    <name type="scientific">Liparis tanakae</name>
    <name type="common">Tanaka's snailfish</name>
    <dbReference type="NCBI Taxonomy" id="230148"/>
    <lineage>
        <taxon>Eukaryota</taxon>
        <taxon>Metazoa</taxon>
        <taxon>Chordata</taxon>
        <taxon>Craniata</taxon>
        <taxon>Vertebrata</taxon>
        <taxon>Euteleostomi</taxon>
        <taxon>Actinopterygii</taxon>
        <taxon>Neopterygii</taxon>
        <taxon>Teleostei</taxon>
        <taxon>Neoteleostei</taxon>
        <taxon>Acanthomorphata</taxon>
        <taxon>Eupercaria</taxon>
        <taxon>Perciformes</taxon>
        <taxon>Cottioidei</taxon>
        <taxon>Cottales</taxon>
        <taxon>Liparidae</taxon>
        <taxon>Liparis</taxon>
    </lineage>
</organism>
<dbReference type="Proteomes" id="UP000314294">
    <property type="component" value="Unassembled WGS sequence"/>
</dbReference>
<sequence length="111" mass="12298">MPDKHGADGVKRPRRKLRALLNIKNYLAVKHLMLRKTFQCVRACEPCVLAVCVLLTLYGQGDGLAGLILSVLVVYRLDVVASGVGRHRRQNDQRVVQSDGAEEGTRRGEGF</sequence>
<evidence type="ECO:0000256" key="1">
    <source>
        <dbReference type="SAM" id="MobiDB-lite"/>
    </source>
</evidence>
<dbReference type="AlphaFoldDB" id="A0A4Z2F4N8"/>
<evidence type="ECO:0000313" key="4">
    <source>
        <dbReference type="Proteomes" id="UP000314294"/>
    </source>
</evidence>
<evidence type="ECO:0000256" key="2">
    <source>
        <dbReference type="SAM" id="Phobius"/>
    </source>
</evidence>
<keyword evidence="2" id="KW-0472">Membrane</keyword>